<dbReference type="Gene3D" id="3.40.50.1820">
    <property type="entry name" value="alpha/beta hydrolase"/>
    <property type="match status" value="1"/>
</dbReference>
<name>S5TLQ8_9CORY</name>
<dbReference type="EMBL" id="CP003924">
    <property type="protein sequence ID" value="AGS35811.1"/>
    <property type="molecule type" value="Genomic_DNA"/>
</dbReference>
<reference evidence="2 3" key="1">
    <citation type="submission" date="2012-11" db="EMBL/GenBank/DDBJ databases">
        <title>The complete genome sequence of Corynebacterium maris Coryn-1 (=DSM 45190).</title>
        <authorList>
            <person name="Schaffert L."/>
            <person name="Albersmeier A."/>
            <person name="Kalinowski J."/>
            <person name="Ruckert C."/>
        </authorList>
    </citation>
    <scope>NUCLEOTIDE SEQUENCE [LARGE SCALE GENOMIC DNA]</scope>
    <source>
        <strain evidence="3">Coryn-1</strain>
    </source>
</reference>
<dbReference type="Proteomes" id="UP000015388">
    <property type="component" value="Chromosome"/>
</dbReference>
<dbReference type="eggNOG" id="COG1075">
    <property type="taxonomic scope" value="Bacteria"/>
</dbReference>
<protein>
    <recommendedName>
        <fullName evidence="1">DUF1023 domain-containing protein</fullName>
    </recommendedName>
</protein>
<dbReference type="SUPFAM" id="SSF53474">
    <property type="entry name" value="alpha/beta-Hydrolases"/>
    <property type="match status" value="1"/>
</dbReference>
<dbReference type="HOGENOM" id="CLU_059711_0_0_11"/>
<dbReference type="STRING" id="1224163.B841_11695"/>
<dbReference type="InterPro" id="IPR010427">
    <property type="entry name" value="DUF1023"/>
</dbReference>
<evidence type="ECO:0000313" key="2">
    <source>
        <dbReference type="EMBL" id="AGS35811.1"/>
    </source>
</evidence>
<dbReference type="ESTHER" id="9cory-s5tlq8">
    <property type="family name" value="Duf_1023"/>
</dbReference>
<evidence type="ECO:0000259" key="1">
    <source>
        <dbReference type="Pfam" id="PF06259"/>
    </source>
</evidence>
<dbReference type="Pfam" id="PF06259">
    <property type="entry name" value="Abhydrolase_8"/>
    <property type="match status" value="1"/>
</dbReference>
<dbReference type="KEGG" id="cmd:B841_11695"/>
<sequence length="394" mass="40686">MGAWSGFGGEVTTTQEHLLEERAALAGTALSGAAADGAFRVLAATAEEYRQPAETIAGIVDALRVTADLQHHLDTALAAVIAVADRLTDRSPAVLTMLNSLRAMGEVLDLACARQIEALCADSLPPPAESWTDFPDEELDVIHEYLLLSAPEHIVDLARQHPDLRLLETPDGGLVAAVGDVAGAESVTTFVAGVSSSDPAGWSRQVDHTRALAGAAGGAGVVWLGYAAPPDVPSGLDPRPAAAGGAALAQFQHELARRYPDHHRMVVGHSYGSVVAGAAASIEHGGLAADDLVVVGSPGMGVDHVSDLALDSDDPQVHAATAVGDPISLTTAPLTGVHGPDPAGRRFGANVWELEGLGDHSSYFPGAGTAETPHPEDTEFLREFARVVAQRRGG</sequence>
<dbReference type="PATRIC" id="fig|1224163.3.peg.2360"/>
<dbReference type="InterPro" id="IPR029058">
    <property type="entry name" value="AB_hydrolase_fold"/>
</dbReference>
<dbReference type="AlphaFoldDB" id="S5TLQ8"/>
<gene>
    <name evidence="2" type="ORF">B841_11695</name>
</gene>
<organism evidence="2 3">
    <name type="scientific">Corynebacterium maris DSM 45190</name>
    <dbReference type="NCBI Taxonomy" id="1224163"/>
    <lineage>
        <taxon>Bacteria</taxon>
        <taxon>Bacillati</taxon>
        <taxon>Actinomycetota</taxon>
        <taxon>Actinomycetes</taxon>
        <taxon>Mycobacteriales</taxon>
        <taxon>Corynebacteriaceae</taxon>
        <taxon>Corynebacterium</taxon>
    </lineage>
</organism>
<proteinExistence type="predicted"/>
<accession>S5TLQ8</accession>
<evidence type="ECO:0000313" key="3">
    <source>
        <dbReference type="Proteomes" id="UP000015388"/>
    </source>
</evidence>
<keyword evidence="3" id="KW-1185">Reference proteome</keyword>
<feature type="domain" description="DUF1023" evidence="1">
    <location>
        <begin position="175"/>
        <end position="332"/>
    </location>
</feature>